<dbReference type="InterPro" id="IPR014710">
    <property type="entry name" value="RmlC-like_jellyroll"/>
</dbReference>
<dbReference type="OrthoDB" id="166212at2759"/>
<dbReference type="CDD" id="cd00038">
    <property type="entry name" value="CAP_ED"/>
    <property type="match status" value="2"/>
</dbReference>
<name>A0A1V9Z787_ACHHY</name>
<dbReference type="Pfam" id="PF00027">
    <property type="entry name" value="cNMP_binding"/>
    <property type="match status" value="1"/>
</dbReference>
<keyword evidence="3" id="KW-1185">Reference proteome</keyword>
<organism evidence="2 3">
    <name type="scientific">Achlya hypogyna</name>
    <name type="common">Oomycete</name>
    <name type="synonym">Protoachlya hypogyna</name>
    <dbReference type="NCBI Taxonomy" id="1202772"/>
    <lineage>
        <taxon>Eukaryota</taxon>
        <taxon>Sar</taxon>
        <taxon>Stramenopiles</taxon>
        <taxon>Oomycota</taxon>
        <taxon>Saprolegniomycetes</taxon>
        <taxon>Saprolegniales</taxon>
        <taxon>Achlyaceae</taxon>
        <taxon>Achlya</taxon>
    </lineage>
</organism>
<sequence>MERPMSDGAVGKAAATLLRTCASAPNSLSQNARLVGRSWNFKAKQRRKYSIPSPDDAAIASGLELVSPTTAKLRGSGGRRFDITEDAALSFDELFQREMVKMPARMELASQADELVEIIQKADEAHRPRVLSPVVPPVAVSSEDAAKATLVFKFQCLLGRDVDLVHILPGYANNQLNVKMLALAQRYHAKHFAECFAELNGCWQINYEQINRPTLLFDRAILLGQMGEFKRAMVELNEAIKMDCEEPRFFKLRSILWRLQERYIEAAKDSTRAHTIVMSKSKNKHLSVVARKAVKAMTISGHASTKVNVFEEACETPIQERTPAQVQLLIDESNRIPYLARLDRDLLRVLWKNLSHVHWPTDTRVVLSSTTVSLYIVLEGSVAVQTELNGVKEGQRTLEPGSIFCEGSISANLWSVTSLIALTACKVLTLEAAIYKHTLRNIMLEGAASRANYFRETGIFASWTDEQLNTLGILSEQLEYGAQDTIVDEGAPATHLYFVKSGYCGAIRLLKQHPIQVGSVSSGDVFGEAAVLDPISGIFPFTIRALTICKVIRVEKNFLNKRLPFELLRLGAVDAPILAKIEKLSVRCPADKVLAQMIRDNCSWAMKRKNVLARIVRENSKGQGKHLLLPSIKS</sequence>
<dbReference type="Proteomes" id="UP000243579">
    <property type="component" value="Unassembled WGS sequence"/>
</dbReference>
<reference evidence="2 3" key="1">
    <citation type="journal article" date="2014" name="Genome Biol. Evol.">
        <title>The secreted proteins of Achlya hypogyna and Thraustotheca clavata identify the ancestral oomycete secretome and reveal gene acquisitions by horizontal gene transfer.</title>
        <authorList>
            <person name="Misner I."/>
            <person name="Blouin N."/>
            <person name="Leonard G."/>
            <person name="Richards T.A."/>
            <person name="Lane C.E."/>
        </authorList>
    </citation>
    <scope>NUCLEOTIDE SEQUENCE [LARGE SCALE GENOMIC DNA]</scope>
    <source>
        <strain evidence="2 3">ATCC 48635</strain>
    </source>
</reference>
<dbReference type="SUPFAM" id="SSF51206">
    <property type="entry name" value="cAMP-binding domain-like"/>
    <property type="match status" value="2"/>
</dbReference>
<dbReference type="SMART" id="SM00100">
    <property type="entry name" value="cNMP"/>
    <property type="match status" value="2"/>
</dbReference>
<feature type="domain" description="Cyclic nucleotide-binding" evidence="1">
    <location>
        <begin position="459"/>
        <end position="563"/>
    </location>
</feature>
<dbReference type="InterPro" id="IPR018488">
    <property type="entry name" value="cNMP-bd_CS"/>
</dbReference>
<dbReference type="Gene3D" id="1.25.40.10">
    <property type="entry name" value="Tetratricopeptide repeat domain"/>
    <property type="match status" value="1"/>
</dbReference>
<proteinExistence type="predicted"/>
<dbReference type="InterPro" id="IPR018490">
    <property type="entry name" value="cNMP-bd_dom_sf"/>
</dbReference>
<dbReference type="STRING" id="1202772.A0A1V9Z787"/>
<dbReference type="InterPro" id="IPR011990">
    <property type="entry name" value="TPR-like_helical_dom_sf"/>
</dbReference>
<dbReference type="AlphaFoldDB" id="A0A1V9Z787"/>
<feature type="domain" description="Cyclic nucleotide-binding" evidence="1">
    <location>
        <begin position="373"/>
        <end position="439"/>
    </location>
</feature>
<dbReference type="EMBL" id="JNBR01000398">
    <property type="protein sequence ID" value="OQR93710.1"/>
    <property type="molecule type" value="Genomic_DNA"/>
</dbReference>
<protein>
    <recommendedName>
        <fullName evidence="1">Cyclic nucleotide-binding domain-containing protein</fullName>
    </recommendedName>
</protein>
<dbReference type="PANTHER" id="PTHR23011">
    <property type="entry name" value="CYCLIC NUCLEOTIDE-BINDING DOMAIN CONTAINING PROTEIN"/>
    <property type="match status" value="1"/>
</dbReference>
<dbReference type="Gene3D" id="2.60.120.10">
    <property type="entry name" value="Jelly Rolls"/>
    <property type="match status" value="2"/>
</dbReference>
<evidence type="ECO:0000259" key="1">
    <source>
        <dbReference type="PROSITE" id="PS50042"/>
    </source>
</evidence>
<dbReference type="PROSITE" id="PS00888">
    <property type="entry name" value="CNMP_BINDING_1"/>
    <property type="match status" value="1"/>
</dbReference>
<gene>
    <name evidence="2" type="ORF">ACHHYP_02328</name>
</gene>
<comment type="caution">
    <text evidence="2">The sequence shown here is derived from an EMBL/GenBank/DDBJ whole genome shotgun (WGS) entry which is preliminary data.</text>
</comment>
<dbReference type="PROSITE" id="PS50042">
    <property type="entry name" value="CNMP_BINDING_3"/>
    <property type="match status" value="2"/>
</dbReference>
<evidence type="ECO:0000313" key="3">
    <source>
        <dbReference type="Proteomes" id="UP000243579"/>
    </source>
</evidence>
<dbReference type="SUPFAM" id="SSF48452">
    <property type="entry name" value="TPR-like"/>
    <property type="match status" value="1"/>
</dbReference>
<dbReference type="PANTHER" id="PTHR23011:SF28">
    <property type="entry name" value="CYCLIC NUCLEOTIDE-BINDING DOMAIN CONTAINING PROTEIN"/>
    <property type="match status" value="1"/>
</dbReference>
<dbReference type="InterPro" id="IPR000595">
    <property type="entry name" value="cNMP-bd_dom"/>
</dbReference>
<accession>A0A1V9Z787</accession>
<evidence type="ECO:0000313" key="2">
    <source>
        <dbReference type="EMBL" id="OQR93710.1"/>
    </source>
</evidence>